<dbReference type="Pfam" id="PF00550">
    <property type="entry name" value="PP-binding"/>
    <property type="match status" value="1"/>
</dbReference>
<dbReference type="FunFam" id="3.40.366.10:FF:000002">
    <property type="entry name" value="Probable polyketide synthase 2"/>
    <property type="match status" value="1"/>
</dbReference>
<dbReference type="GO" id="GO:0033068">
    <property type="term" value="P:macrolide biosynthetic process"/>
    <property type="evidence" value="ECO:0007669"/>
    <property type="project" value="UniProtKB-ARBA"/>
</dbReference>
<dbReference type="InterPro" id="IPR016036">
    <property type="entry name" value="Malonyl_transacylase_ACP-bd"/>
</dbReference>
<dbReference type="FunFam" id="3.40.47.10:FF:000019">
    <property type="entry name" value="Polyketide synthase type I"/>
    <property type="match status" value="1"/>
</dbReference>
<dbReference type="GO" id="GO:0004312">
    <property type="term" value="F:fatty acid synthase activity"/>
    <property type="evidence" value="ECO:0007669"/>
    <property type="project" value="TreeGrafter"/>
</dbReference>
<dbReference type="InterPro" id="IPR050091">
    <property type="entry name" value="PKS_NRPS_Biosynth_Enz"/>
</dbReference>
<dbReference type="Gene3D" id="3.40.50.720">
    <property type="entry name" value="NAD(P)-binding Rossmann-like Domain"/>
    <property type="match status" value="1"/>
</dbReference>
<dbReference type="InterPro" id="IPR036291">
    <property type="entry name" value="NAD(P)-bd_dom_sf"/>
</dbReference>
<accession>F8QZS0</accession>
<evidence type="ECO:0000313" key="10">
    <source>
        <dbReference type="EMBL" id="AEH42490.1"/>
    </source>
</evidence>
<dbReference type="Gene3D" id="1.10.1200.10">
    <property type="entry name" value="ACP-like"/>
    <property type="match status" value="1"/>
</dbReference>
<dbReference type="InterPro" id="IPR041618">
    <property type="entry name" value="PKS_DE"/>
</dbReference>
<protein>
    <submittedName>
        <fullName evidence="10">Polyketide synthase</fullName>
    </submittedName>
</protein>
<keyword evidence="4" id="KW-0045">Antibiotic biosynthesis</keyword>
<dbReference type="Pfam" id="PF00698">
    <property type="entry name" value="Acyl_transf_1"/>
    <property type="match status" value="1"/>
</dbReference>
<dbReference type="InterPro" id="IPR018201">
    <property type="entry name" value="Ketoacyl_synth_AS"/>
</dbReference>
<evidence type="ECO:0000256" key="2">
    <source>
        <dbReference type="ARBA" id="ARBA00022553"/>
    </source>
</evidence>
<dbReference type="SMART" id="SM00827">
    <property type="entry name" value="PKS_AT"/>
    <property type="match status" value="1"/>
</dbReference>
<evidence type="ECO:0000256" key="5">
    <source>
        <dbReference type="ARBA" id="ARBA00023268"/>
    </source>
</evidence>
<dbReference type="InterPro" id="IPR013968">
    <property type="entry name" value="PKS_KR"/>
</dbReference>
<dbReference type="CDD" id="cd08952">
    <property type="entry name" value="KR_1_SDR_x"/>
    <property type="match status" value="1"/>
</dbReference>
<keyword evidence="1" id="KW-0596">Phosphopantetheine</keyword>
<dbReference type="SUPFAM" id="SSF52151">
    <property type="entry name" value="FabD/lysophospholipase-like"/>
    <property type="match status" value="1"/>
</dbReference>
<keyword evidence="3" id="KW-0808">Transferase</keyword>
<dbReference type="SMART" id="SM01294">
    <property type="entry name" value="PKS_PP_betabranch"/>
    <property type="match status" value="1"/>
</dbReference>
<dbReference type="GO" id="GO:0031177">
    <property type="term" value="F:phosphopantetheine binding"/>
    <property type="evidence" value="ECO:0007669"/>
    <property type="project" value="InterPro"/>
</dbReference>
<dbReference type="PANTHER" id="PTHR43775:SF51">
    <property type="entry name" value="INACTIVE PHENOLPHTHIOCEROL SYNTHESIS POLYKETIDE SYNTHASE TYPE I PKS1-RELATED"/>
    <property type="match status" value="1"/>
</dbReference>
<dbReference type="SMART" id="SM00823">
    <property type="entry name" value="PKS_PP"/>
    <property type="match status" value="1"/>
</dbReference>
<dbReference type="EMBL" id="HM452329">
    <property type="protein sequence ID" value="AEH42490.1"/>
    <property type="molecule type" value="Genomic_DNA"/>
</dbReference>
<feature type="domain" description="Carrier" evidence="8">
    <location>
        <begin position="1470"/>
        <end position="1545"/>
    </location>
</feature>
<dbReference type="Pfam" id="PF00109">
    <property type="entry name" value="ketoacyl-synt"/>
    <property type="match status" value="1"/>
</dbReference>
<feature type="coiled-coil region" evidence="7">
    <location>
        <begin position="5"/>
        <end position="35"/>
    </location>
</feature>
<dbReference type="InterPro" id="IPR016039">
    <property type="entry name" value="Thiolase-like"/>
</dbReference>
<sequence>MAASNDSVVRALRASMKQNERLQRENNRLAEAAREPIAIVGMACRFPGGVASPEDLWRVVADGVDATSEFPADRGWPEDLYDPDPDASGKAYARRGGFLDDVAGFDAEFFGISPREALAMDPQQRLLLEVSWEALERAGLKAEQLRGSSTGVFIGGATSAYISDLNRVPDSVEGYSLTGNTLSVLSGRVSYFLGLEGPSVTVDTACSSSLVALHLAVQALRQGECSLALAGGVTVVASPTGIIELSRQRALAQDGRCKAFSASADGFSAGEGVGVLAVERLSDARRNGHRILGVVRGSAVNQDGASSRLTAPNGPSQQRVIKAALENAGLQPQDVDAVEAHGTGTKLGDPIEAQALIATYGKDRPEGRPLWLGSVKSNIGHAQAAAGVAGVIKTVMALRNDMLPPSLYAGDPTPMIDWNDGDVSLLSEGVAWPRGERVRRAGVSSFGISGTNSHVIVEEAPAEECVDQPVVPVVDGGSGLVPWVVSAASVGGLRGQVERLVSFVGERPGVDVAGVAAGLVGRAGLRRRLAVVGGSVGELVAGLESVVGEGGVVAREGVRVGLLFAGQGAQWAGMGRDLYEGSSLFAGVVDELCGVLDGLVGGSVREVMFGLGGVEGLLDQTVWAQAALFVLEVGLFRLVESWGVVPDVVVGHSVGEIAAAHVAGVLSVEDACVLVAARGRLMQGLPVGGAMVSVAAGVEVVEPLVVAAGAGVAVAAVNGPASTVVSGDADAVGVVVAACEERGFRTRRLRVSHAFHSARMDPMLDEFRSVVEGLGFGEARFGVVSTLLGRVADPGELGRPEYWVRQVREPVLFAAAVGEAVRAGVGAFVEVGPGGGLTAMARECVGDGEVVLVPLLRKGRGECASVLGAAGRLWEQGVEVDWRAILPPVPAVELPTYAFDHTPYWLEQETAAPGDPVEREFWDLVESQDVGQLSALVGLDDDGRSAAGAVLPALSSWRRRQRQSGRLDARRYRIDWKPVAVGTPELSGTWLVVVPAGLDDAEPVSGCVRAITRHGGEVRRLAVDAGSGEARDALRAALRDAATGTPEIAGVVSLLGLCEAPVPAHPELPAGVAGTVLLIQTLAETGIDARLWSVTSGAVRATDDDGPVRPEQAPVWGLSRVAALEEPKRWAGLIDVPPALDDRAGERLAAALAGIGDEDQVAVRGDGVLARRLVRAPLGGAAPVRDWRPTGTALVTGGTGALGGHAARWLAGHGAAHLLLVSRSGPEAPGARELRDELTATGAEVTIAACDVSDRAALAELLAGIPAEHPLTTVVHTAGALGSGAALLESDLPGIAEVFAGKVAGAVNLHELTADTPLDLFVLYSSNAGVWGGTRQAGYAAANAYLDALAEHRRAHGLPATAVAWGAWAGSGMAGDEEAVEWLGRSGMRTLDPETGLAALHQAVRHDETFVAVADLDWQRFAETYHAARPRPLIAEIPEARRAEEEPAAEQGPAPLARLVAETSAARGPAVLFEALCTEVAAVLGHTTVAEFDRELPFGDLGFDSLTGVELRNRLAAATGLSLPTTLVFDHPTLGALAEFLLGRLQPQQAEEAAPALGEIHRLEQLLGTLADTDDRDEITGRLETLLWNWRRSAYGDDPASVPLGSASPDAVSLDTVSVDSVSDEDIFGLIDKELGDD</sequence>
<dbReference type="Gene3D" id="3.40.366.10">
    <property type="entry name" value="Malonyl-Coenzyme A Acyl Carrier Protein, domain 2"/>
    <property type="match status" value="1"/>
</dbReference>
<dbReference type="InterPro" id="IPR009081">
    <property type="entry name" value="PP-bd_ACP"/>
</dbReference>
<keyword evidence="5" id="KW-0511">Multifunctional enzyme</keyword>
<dbReference type="InterPro" id="IPR014043">
    <property type="entry name" value="Acyl_transferase_dom"/>
</dbReference>
<feature type="domain" description="Ketosynthase family 3 (KS3)" evidence="9">
    <location>
        <begin position="34"/>
        <end position="459"/>
    </location>
</feature>
<dbReference type="PROSITE" id="PS52004">
    <property type="entry name" value="KS3_2"/>
    <property type="match status" value="1"/>
</dbReference>
<dbReference type="PROSITE" id="PS50075">
    <property type="entry name" value="CARRIER"/>
    <property type="match status" value="1"/>
</dbReference>
<dbReference type="InterPro" id="IPR057326">
    <property type="entry name" value="KR_dom"/>
</dbReference>
<dbReference type="InterPro" id="IPR006162">
    <property type="entry name" value="Ppantetheine_attach_site"/>
</dbReference>
<evidence type="ECO:0000256" key="6">
    <source>
        <dbReference type="ARBA" id="ARBA00023315"/>
    </source>
</evidence>
<dbReference type="InterPro" id="IPR036736">
    <property type="entry name" value="ACP-like_sf"/>
</dbReference>
<dbReference type="CDD" id="cd00833">
    <property type="entry name" value="PKS"/>
    <property type="match status" value="1"/>
</dbReference>
<dbReference type="SUPFAM" id="SSF55048">
    <property type="entry name" value="Probable ACP-binding domain of malonyl-CoA ACP transacylase"/>
    <property type="match status" value="1"/>
</dbReference>
<keyword evidence="7" id="KW-0175">Coiled coil</keyword>
<dbReference type="NCBIfam" id="NF045894">
    <property type="entry name" value="PKS_plus_SDR"/>
    <property type="match status" value="1"/>
</dbReference>
<dbReference type="SMART" id="SM00825">
    <property type="entry name" value="PKS_KS"/>
    <property type="match status" value="1"/>
</dbReference>
<keyword evidence="2" id="KW-0597">Phosphoprotein</keyword>
<dbReference type="Gene3D" id="3.30.70.3290">
    <property type="match status" value="1"/>
</dbReference>
<gene>
    <name evidence="10" type="primary">SchA4</name>
</gene>
<dbReference type="InterPro" id="IPR001227">
    <property type="entry name" value="Ac_transferase_dom_sf"/>
</dbReference>
<evidence type="ECO:0000256" key="4">
    <source>
        <dbReference type="ARBA" id="ARBA00023194"/>
    </source>
</evidence>
<organism evidence="10">
    <name type="scientific">Streptomyces chartreusis</name>
    <dbReference type="NCBI Taxonomy" id="1969"/>
    <lineage>
        <taxon>Bacteria</taxon>
        <taxon>Bacillati</taxon>
        <taxon>Actinomycetota</taxon>
        <taxon>Actinomycetes</taxon>
        <taxon>Kitasatosporales</taxon>
        <taxon>Streptomycetaceae</taxon>
        <taxon>Streptomyces</taxon>
    </lineage>
</organism>
<reference evidence="10" key="1">
    <citation type="journal article" date="2011" name="Antimicrob. Agents Chemother.">
        <title>Characterization of the biosynthesis gene cluster for the pyrrole polyether antibiotic calcimycin (A23187) in Streptomyces chartreusis NRRL 3882.</title>
        <authorList>
            <person name="Wu Q."/>
            <person name="Liang J."/>
            <person name="Lin S."/>
            <person name="Zhou X."/>
            <person name="Bai L."/>
            <person name="Deng Z."/>
            <person name="Wang Z."/>
        </authorList>
    </citation>
    <scope>NUCLEOTIDE SEQUENCE</scope>
    <source>
        <strain evidence="10">NRRL 3882</strain>
    </source>
</reference>
<dbReference type="SUPFAM" id="SSF51735">
    <property type="entry name" value="NAD(P)-binding Rossmann-fold domains"/>
    <property type="match status" value="2"/>
</dbReference>
<dbReference type="SUPFAM" id="SSF53901">
    <property type="entry name" value="Thiolase-like"/>
    <property type="match status" value="1"/>
</dbReference>
<dbReference type="PANTHER" id="PTHR43775">
    <property type="entry name" value="FATTY ACID SYNTHASE"/>
    <property type="match status" value="1"/>
</dbReference>
<dbReference type="InterPro" id="IPR014030">
    <property type="entry name" value="Ketoacyl_synth_N"/>
</dbReference>
<dbReference type="SUPFAM" id="SSF47336">
    <property type="entry name" value="ACP-like"/>
    <property type="match status" value="1"/>
</dbReference>
<evidence type="ECO:0000256" key="3">
    <source>
        <dbReference type="ARBA" id="ARBA00022679"/>
    </source>
</evidence>
<proteinExistence type="predicted"/>
<evidence type="ECO:0000259" key="8">
    <source>
        <dbReference type="PROSITE" id="PS50075"/>
    </source>
</evidence>
<dbReference type="GO" id="GO:0006633">
    <property type="term" value="P:fatty acid biosynthetic process"/>
    <property type="evidence" value="ECO:0007669"/>
    <property type="project" value="InterPro"/>
</dbReference>
<evidence type="ECO:0000259" key="9">
    <source>
        <dbReference type="PROSITE" id="PS52004"/>
    </source>
</evidence>
<evidence type="ECO:0000256" key="1">
    <source>
        <dbReference type="ARBA" id="ARBA00022450"/>
    </source>
</evidence>
<dbReference type="PROSITE" id="PS00012">
    <property type="entry name" value="PHOSPHOPANTETHEINE"/>
    <property type="match status" value="1"/>
</dbReference>
<dbReference type="SMART" id="SM00822">
    <property type="entry name" value="PKS_KR"/>
    <property type="match status" value="1"/>
</dbReference>
<dbReference type="PROSITE" id="PS00606">
    <property type="entry name" value="KS3_1"/>
    <property type="match status" value="1"/>
</dbReference>
<dbReference type="InterPro" id="IPR020841">
    <property type="entry name" value="PKS_Beta-ketoAc_synthase_dom"/>
</dbReference>
<dbReference type="InterPro" id="IPR016035">
    <property type="entry name" value="Acyl_Trfase/lysoPLipase"/>
</dbReference>
<evidence type="ECO:0000256" key="7">
    <source>
        <dbReference type="SAM" id="Coils"/>
    </source>
</evidence>
<dbReference type="Pfam" id="PF18369">
    <property type="entry name" value="PKS_DE"/>
    <property type="match status" value="1"/>
</dbReference>
<keyword evidence="6" id="KW-0012">Acyltransferase</keyword>
<dbReference type="Pfam" id="PF02801">
    <property type="entry name" value="Ketoacyl-synt_C"/>
    <property type="match status" value="1"/>
</dbReference>
<dbReference type="Gene3D" id="3.40.47.10">
    <property type="match status" value="1"/>
</dbReference>
<dbReference type="Gene3D" id="6.10.140.1830">
    <property type="match status" value="1"/>
</dbReference>
<dbReference type="GO" id="GO:0004315">
    <property type="term" value="F:3-oxoacyl-[acyl-carrier-protein] synthase activity"/>
    <property type="evidence" value="ECO:0007669"/>
    <property type="project" value="InterPro"/>
</dbReference>
<dbReference type="Pfam" id="PF16197">
    <property type="entry name" value="KAsynt_C_assoc"/>
    <property type="match status" value="1"/>
</dbReference>
<name>F8QZS0_STRCX</name>
<dbReference type="InterPro" id="IPR032821">
    <property type="entry name" value="PKS_assoc"/>
</dbReference>
<dbReference type="Pfam" id="PF08659">
    <property type="entry name" value="KR"/>
    <property type="match status" value="1"/>
</dbReference>
<dbReference type="InterPro" id="IPR014031">
    <property type="entry name" value="Ketoacyl_synth_C"/>
</dbReference>
<dbReference type="InterPro" id="IPR020806">
    <property type="entry name" value="PKS_PP-bd"/>
</dbReference>